<keyword evidence="7" id="KW-0547">Nucleotide-binding</keyword>
<reference evidence="14" key="1">
    <citation type="journal article" date="2022" name="IScience">
        <title>Evolution of zygomycete secretomes and the origins of terrestrial fungal ecologies.</title>
        <authorList>
            <person name="Chang Y."/>
            <person name="Wang Y."/>
            <person name="Mondo S."/>
            <person name="Ahrendt S."/>
            <person name="Andreopoulos W."/>
            <person name="Barry K."/>
            <person name="Beard J."/>
            <person name="Benny G.L."/>
            <person name="Blankenship S."/>
            <person name="Bonito G."/>
            <person name="Cuomo C."/>
            <person name="Desiro A."/>
            <person name="Gervers K.A."/>
            <person name="Hundley H."/>
            <person name="Kuo A."/>
            <person name="LaButti K."/>
            <person name="Lang B.F."/>
            <person name="Lipzen A."/>
            <person name="O'Donnell K."/>
            <person name="Pangilinan J."/>
            <person name="Reynolds N."/>
            <person name="Sandor L."/>
            <person name="Smith M.E."/>
            <person name="Tsang A."/>
            <person name="Grigoriev I.V."/>
            <person name="Stajich J.E."/>
            <person name="Spatafora J.W."/>
        </authorList>
    </citation>
    <scope>NUCLEOTIDE SEQUENCE</scope>
    <source>
        <strain evidence="14">RSA 2281</strain>
    </source>
</reference>
<evidence type="ECO:0000256" key="12">
    <source>
        <dbReference type="SAM" id="MobiDB-lite"/>
    </source>
</evidence>
<organism evidence="14 15">
    <name type="scientific">Phascolomyces articulosus</name>
    <dbReference type="NCBI Taxonomy" id="60185"/>
    <lineage>
        <taxon>Eukaryota</taxon>
        <taxon>Fungi</taxon>
        <taxon>Fungi incertae sedis</taxon>
        <taxon>Mucoromycota</taxon>
        <taxon>Mucoromycotina</taxon>
        <taxon>Mucoromycetes</taxon>
        <taxon>Mucorales</taxon>
        <taxon>Lichtheimiaceae</taxon>
        <taxon>Phascolomyces</taxon>
    </lineage>
</organism>
<evidence type="ECO:0000313" key="14">
    <source>
        <dbReference type="EMBL" id="KAI9275936.1"/>
    </source>
</evidence>
<dbReference type="GO" id="GO:0005524">
    <property type="term" value="F:ATP binding"/>
    <property type="evidence" value="ECO:0007669"/>
    <property type="project" value="UniProtKB-KW"/>
</dbReference>
<gene>
    <name evidence="14" type="ORF">BDA99DRAFT_555684</name>
</gene>
<dbReference type="GO" id="GO:0000287">
    <property type="term" value="F:magnesium ion binding"/>
    <property type="evidence" value="ECO:0007669"/>
    <property type="project" value="InterPro"/>
</dbReference>
<dbReference type="SMART" id="SM01400">
    <property type="entry name" value="Pribosyltran_N"/>
    <property type="match status" value="1"/>
</dbReference>
<dbReference type="GO" id="GO:0005737">
    <property type="term" value="C:cytoplasm"/>
    <property type="evidence" value="ECO:0007669"/>
    <property type="project" value="UniProtKB-SubCell"/>
</dbReference>
<keyword evidence="9" id="KW-0067">ATP-binding</keyword>
<dbReference type="InterPro" id="IPR005946">
    <property type="entry name" value="Rib-P_diPkinase"/>
</dbReference>
<dbReference type="Proteomes" id="UP001209540">
    <property type="component" value="Unassembled WGS sequence"/>
</dbReference>
<evidence type="ECO:0000256" key="6">
    <source>
        <dbReference type="ARBA" id="ARBA00022727"/>
    </source>
</evidence>
<comment type="caution">
    <text evidence="14">The sequence shown here is derived from an EMBL/GenBank/DDBJ whole genome shotgun (WGS) entry which is preliminary data.</text>
</comment>
<dbReference type="GO" id="GO:0006164">
    <property type="term" value="P:purine nucleotide biosynthetic process"/>
    <property type="evidence" value="ECO:0007669"/>
    <property type="project" value="TreeGrafter"/>
</dbReference>
<keyword evidence="5" id="KW-0479">Metal-binding</keyword>
<sequence length="405" mass="44778">MRGIVVFSGSSNQALTQRVCDRLSCDPGKSFLAKFSNNETRVELYESVREQDVYIVQSGCGHVNDNFMELLIMIQACKTASAKKVTAVIPLFPYSRQPDAPFGKGAPLTRAPPMTMPSTPKTIPSTPKTSQPTTPMTGDFGMAPGITRLTEEMNGLELMGQEMFRLSGAMTGSFYDHPSTTGGYRQWVARSGTLVAELLTCAGADHIITLDLHDPQYQGFFDCTVDNLSAFPIMIKYIQQHIYDYKDVVLVSPDAGGAKRATSIAEKLHMDFALIHKERRRPDKPQKHDLMLVGDVRGRRVVIIDDIVDTGTTIIKAAKLLHENGAKEIYCICTHGIFSGDALDRIEKSYLDKVIVSDSVPQDEHTKLCSKVTTFPVAPLFAEAIRRIHNGESVSMLFDPSHELF</sequence>
<keyword evidence="4" id="KW-0808">Transferase</keyword>
<evidence type="ECO:0000256" key="9">
    <source>
        <dbReference type="ARBA" id="ARBA00022840"/>
    </source>
</evidence>
<dbReference type="EC" id="2.7.6.1" evidence="3"/>
<dbReference type="SUPFAM" id="SSF53271">
    <property type="entry name" value="PRTase-like"/>
    <property type="match status" value="1"/>
</dbReference>
<evidence type="ECO:0000256" key="1">
    <source>
        <dbReference type="ARBA" id="ARBA00004496"/>
    </source>
</evidence>
<dbReference type="AlphaFoldDB" id="A0AAD5KUV8"/>
<comment type="catalytic activity">
    <reaction evidence="11">
        <text>D-ribose 5-phosphate + ATP = 5-phospho-alpha-D-ribose 1-diphosphate + AMP + H(+)</text>
        <dbReference type="Rhea" id="RHEA:15609"/>
        <dbReference type="ChEBI" id="CHEBI:15378"/>
        <dbReference type="ChEBI" id="CHEBI:30616"/>
        <dbReference type="ChEBI" id="CHEBI:58017"/>
        <dbReference type="ChEBI" id="CHEBI:78346"/>
        <dbReference type="ChEBI" id="CHEBI:456215"/>
        <dbReference type="EC" id="2.7.6.1"/>
    </reaction>
</comment>
<feature type="compositionally biased region" description="Low complexity" evidence="12">
    <location>
        <begin position="112"/>
        <end position="137"/>
    </location>
</feature>
<comment type="similarity">
    <text evidence="2">Belongs to the ribose-phosphate pyrophosphokinase family.</text>
</comment>
<dbReference type="InterPro" id="IPR029099">
    <property type="entry name" value="Pribosyltran_N"/>
</dbReference>
<evidence type="ECO:0000313" key="15">
    <source>
        <dbReference type="Proteomes" id="UP001209540"/>
    </source>
</evidence>
<dbReference type="Gene3D" id="3.40.50.2020">
    <property type="match status" value="3"/>
</dbReference>
<name>A0AAD5KUV8_9FUNG</name>
<evidence type="ECO:0000256" key="2">
    <source>
        <dbReference type="ARBA" id="ARBA00006478"/>
    </source>
</evidence>
<evidence type="ECO:0000256" key="7">
    <source>
        <dbReference type="ARBA" id="ARBA00022741"/>
    </source>
</evidence>
<keyword evidence="14" id="KW-0328">Glycosyltransferase</keyword>
<keyword evidence="15" id="KW-1185">Reference proteome</keyword>
<dbReference type="CDD" id="cd06223">
    <property type="entry name" value="PRTases_typeI"/>
    <property type="match status" value="1"/>
</dbReference>
<keyword evidence="10" id="KW-0460">Magnesium</keyword>
<evidence type="ECO:0000256" key="11">
    <source>
        <dbReference type="ARBA" id="ARBA00049535"/>
    </source>
</evidence>
<dbReference type="FunFam" id="3.40.50.2020:FF:000005">
    <property type="entry name" value="Ribose-phosphate pyrophosphokinase 1"/>
    <property type="match status" value="1"/>
</dbReference>
<dbReference type="GO" id="GO:0002189">
    <property type="term" value="C:ribose phosphate diphosphokinase complex"/>
    <property type="evidence" value="ECO:0007669"/>
    <property type="project" value="TreeGrafter"/>
</dbReference>
<evidence type="ECO:0000256" key="4">
    <source>
        <dbReference type="ARBA" id="ARBA00022679"/>
    </source>
</evidence>
<dbReference type="GO" id="GO:0004749">
    <property type="term" value="F:ribose phosphate diphosphokinase activity"/>
    <property type="evidence" value="ECO:0007669"/>
    <property type="project" value="UniProtKB-EC"/>
</dbReference>
<dbReference type="FunFam" id="3.40.50.2020:FF:000014">
    <property type="entry name" value="Ribose-phosphate pyrophosphokinase 1"/>
    <property type="match status" value="1"/>
</dbReference>
<dbReference type="GO" id="GO:0016757">
    <property type="term" value="F:glycosyltransferase activity"/>
    <property type="evidence" value="ECO:0007669"/>
    <property type="project" value="UniProtKB-KW"/>
</dbReference>
<evidence type="ECO:0000256" key="8">
    <source>
        <dbReference type="ARBA" id="ARBA00022777"/>
    </source>
</evidence>
<keyword evidence="6" id="KW-0545">Nucleotide biosynthesis</keyword>
<dbReference type="GO" id="GO:0006015">
    <property type="term" value="P:5-phosphoribose 1-diphosphate biosynthetic process"/>
    <property type="evidence" value="ECO:0007669"/>
    <property type="project" value="TreeGrafter"/>
</dbReference>
<feature type="domain" description="Ribose-phosphate pyrophosphokinase N-terminal" evidence="13">
    <location>
        <begin position="4"/>
        <end position="98"/>
    </location>
</feature>
<keyword evidence="8" id="KW-0418">Kinase</keyword>
<evidence type="ECO:0000256" key="10">
    <source>
        <dbReference type="ARBA" id="ARBA00022842"/>
    </source>
</evidence>
<protein>
    <recommendedName>
        <fullName evidence="3">ribose-phosphate diphosphokinase</fullName>
        <ecNumber evidence="3">2.7.6.1</ecNumber>
    </recommendedName>
</protein>
<feature type="region of interest" description="Disordered" evidence="12">
    <location>
        <begin position="102"/>
        <end position="137"/>
    </location>
</feature>
<dbReference type="Pfam" id="PF14572">
    <property type="entry name" value="Pribosyl_synth"/>
    <property type="match status" value="1"/>
</dbReference>
<dbReference type="PANTHER" id="PTHR10210">
    <property type="entry name" value="RIBOSE-PHOSPHATE DIPHOSPHOKINASE FAMILY MEMBER"/>
    <property type="match status" value="1"/>
</dbReference>
<comment type="subcellular location">
    <subcellularLocation>
        <location evidence="1">Cytoplasm</location>
    </subcellularLocation>
</comment>
<dbReference type="EMBL" id="JAIXMP010000003">
    <property type="protein sequence ID" value="KAI9275936.1"/>
    <property type="molecule type" value="Genomic_DNA"/>
</dbReference>
<dbReference type="PANTHER" id="PTHR10210:SF36">
    <property type="entry name" value="RIBOSE-PHOSPHATE PYROPHOSPHOKINASE 5"/>
    <property type="match status" value="1"/>
</dbReference>
<dbReference type="Pfam" id="PF13793">
    <property type="entry name" value="Pribosyltran_N"/>
    <property type="match status" value="1"/>
</dbReference>
<evidence type="ECO:0000259" key="13">
    <source>
        <dbReference type="Pfam" id="PF13793"/>
    </source>
</evidence>
<dbReference type="GO" id="GO:0016301">
    <property type="term" value="F:kinase activity"/>
    <property type="evidence" value="ECO:0007669"/>
    <property type="project" value="UniProtKB-KW"/>
</dbReference>
<dbReference type="InterPro" id="IPR029057">
    <property type="entry name" value="PRTase-like"/>
</dbReference>
<accession>A0AAD5KUV8</accession>
<proteinExistence type="inferred from homology"/>
<dbReference type="NCBIfam" id="TIGR01251">
    <property type="entry name" value="ribP_PPkin"/>
    <property type="match status" value="1"/>
</dbReference>
<reference evidence="14" key="2">
    <citation type="submission" date="2023-02" db="EMBL/GenBank/DDBJ databases">
        <authorList>
            <consortium name="DOE Joint Genome Institute"/>
            <person name="Mondo S.J."/>
            <person name="Chang Y."/>
            <person name="Wang Y."/>
            <person name="Ahrendt S."/>
            <person name="Andreopoulos W."/>
            <person name="Barry K."/>
            <person name="Beard J."/>
            <person name="Benny G.L."/>
            <person name="Blankenship S."/>
            <person name="Bonito G."/>
            <person name="Cuomo C."/>
            <person name="Desiro A."/>
            <person name="Gervers K.A."/>
            <person name="Hundley H."/>
            <person name="Kuo A."/>
            <person name="LaButti K."/>
            <person name="Lang B.F."/>
            <person name="Lipzen A."/>
            <person name="O'Donnell K."/>
            <person name="Pangilinan J."/>
            <person name="Reynolds N."/>
            <person name="Sandor L."/>
            <person name="Smith M.W."/>
            <person name="Tsang A."/>
            <person name="Grigoriev I.V."/>
            <person name="Stajich J.E."/>
            <person name="Spatafora J.W."/>
        </authorList>
    </citation>
    <scope>NUCLEOTIDE SEQUENCE</scope>
    <source>
        <strain evidence="14">RSA 2281</strain>
    </source>
</reference>
<evidence type="ECO:0000256" key="3">
    <source>
        <dbReference type="ARBA" id="ARBA00013247"/>
    </source>
</evidence>
<dbReference type="InterPro" id="IPR000836">
    <property type="entry name" value="PRTase_dom"/>
</dbReference>
<evidence type="ECO:0000256" key="5">
    <source>
        <dbReference type="ARBA" id="ARBA00022723"/>
    </source>
</evidence>